<dbReference type="Proteomes" id="UP000011087">
    <property type="component" value="Unassembled WGS sequence"/>
</dbReference>
<reference evidence="4" key="3">
    <citation type="submission" date="2015-06" db="UniProtKB">
        <authorList>
            <consortium name="EnsemblProtists"/>
        </authorList>
    </citation>
    <scope>IDENTIFICATION</scope>
</reference>
<feature type="region of interest" description="Disordered" evidence="2">
    <location>
        <begin position="675"/>
        <end position="696"/>
    </location>
</feature>
<keyword evidence="5" id="KW-1185">Reference proteome</keyword>
<evidence type="ECO:0000256" key="2">
    <source>
        <dbReference type="SAM" id="MobiDB-lite"/>
    </source>
</evidence>
<reference evidence="5" key="2">
    <citation type="submission" date="2012-11" db="EMBL/GenBank/DDBJ databases">
        <authorList>
            <person name="Kuo A."/>
            <person name="Curtis B.A."/>
            <person name="Tanifuji G."/>
            <person name="Burki F."/>
            <person name="Gruber A."/>
            <person name="Irimia M."/>
            <person name="Maruyama S."/>
            <person name="Arias M.C."/>
            <person name="Ball S.G."/>
            <person name="Gile G.H."/>
            <person name="Hirakawa Y."/>
            <person name="Hopkins J.F."/>
            <person name="Rensing S.A."/>
            <person name="Schmutz J."/>
            <person name="Symeonidi A."/>
            <person name="Elias M."/>
            <person name="Eveleigh R.J."/>
            <person name="Herman E.K."/>
            <person name="Klute M.J."/>
            <person name="Nakayama T."/>
            <person name="Obornik M."/>
            <person name="Reyes-Prieto A."/>
            <person name="Armbrust E.V."/>
            <person name="Aves S.J."/>
            <person name="Beiko R.G."/>
            <person name="Coutinho P."/>
            <person name="Dacks J.B."/>
            <person name="Durnford D.G."/>
            <person name="Fast N.M."/>
            <person name="Green B.R."/>
            <person name="Grisdale C."/>
            <person name="Hempe F."/>
            <person name="Henrissat B."/>
            <person name="Hoppner M.P."/>
            <person name="Ishida K.-I."/>
            <person name="Kim E."/>
            <person name="Koreny L."/>
            <person name="Kroth P.G."/>
            <person name="Liu Y."/>
            <person name="Malik S.-B."/>
            <person name="Maier U.G."/>
            <person name="McRose D."/>
            <person name="Mock T."/>
            <person name="Neilson J.A."/>
            <person name="Onodera N.T."/>
            <person name="Poole A.M."/>
            <person name="Pritham E.J."/>
            <person name="Richards T.A."/>
            <person name="Rocap G."/>
            <person name="Roy S.W."/>
            <person name="Sarai C."/>
            <person name="Schaack S."/>
            <person name="Shirato S."/>
            <person name="Slamovits C.H."/>
            <person name="Spencer D.F."/>
            <person name="Suzuki S."/>
            <person name="Worden A.Z."/>
            <person name="Zauner S."/>
            <person name="Barry K."/>
            <person name="Bell C."/>
            <person name="Bharti A.K."/>
            <person name="Crow J.A."/>
            <person name="Grimwood J."/>
            <person name="Kramer R."/>
            <person name="Lindquist E."/>
            <person name="Lucas S."/>
            <person name="Salamov A."/>
            <person name="McFadden G.I."/>
            <person name="Lane C.E."/>
            <person name="Keeling P.J."/>
            <person name="Gray M.W."/>
            <person name="Grigoriev I.V."/>
            <person name="Archibald J.M."/>
        </authorList>
    </citation>
    <scope>NUCLEOTIDE SEQUENCE</scope>
    <source>
        <strain evidence="5">CCMP2712</strain>
    </source>
</reference>
<dbReference type="PaxDb" id="55529-EKX44657"/>
<name>L1J8I9_GUITC</name>
<feature type="coiled-coil region" evidence="1">
    <location>
        <begin position="27"/>
        <end position="54"/>
    </location>
</feature>
<sequence>METCEGRRREEKMMEAMAGWIEASEIQADLLRQLDELTSRHAEIESENGRLREETRRLRLSVGATSSKEASLSACRELISLLGDVQKISCALADCFLHSHGGQEHDGADPAWKNMHAARHDSLESDSDILGHAQHRCGGDARAHDASSDSLFDDMNPVLVQSDQQLRPRRGIEGQSWAADMSCLLEEIREFVDEISLVRETIDDFSVALQADATVLHGRQCSTLKRTSNNTRVAMISADSVFGLQVCLLSLSELVSKSYGEAAALIDDVGASMHSEVERCMLMERAARETWEENIRLRQEMFAMSQQLDRMQEALEGAMNCSAEHERRGGEKLSADDLRRIAEETVLENIKFRHQISDMSRAMEHLQEFADGVRAQEMAGMGREETRQIAEVTVRENILLRQEIYTLSCEVRSLHESKRKREEASTIDQEGGGCVEEACACMLARMQDLETLLSLIGISVEQRVKREGRIENRMFENILSTVSLIEIVLTQVGSSLDFKLNSVKYVCRQYDSHRTAGFDKGVMMLDVSKRLQTSDGNDLPAQNDVEKLNLMDVMWKVEESVQSICIVLETFIEKSYQKAFDLDQQVDSYRMSDTGACRELLDRGVEGNARLSCTKESSTRSNSMIDPRNSNIEGFVNRQESVIVTMQETLQGLERAMNRLGLMIFACRTRSRETVGSNELLQPRSAHPGMSEGELGEGNLQDLQQRVEEAESRASRAQLQAQVLQKKLMATRLLAARQRMDLHEDVGNMTTSTFSSYLAEDTSSSSHTRPTPAVRDPVLRDWERACARWEQHCRIGLKGLFAQRSEYQEICMFLHAEVIPLLSFTASQPSQTDSMNQKLIACVVEGFFESIPVRVDTSNMKGNWMDLLDLKTLLQVSLLTLQHFISMTSRDIQVLLAWIKEASDRDYVFEAIALVRRSRSLPVLVVDSVETEIKSLIGER</sequence>
<evidence type="ECO:0000313" key="4">
    <source>
        <dbReference type="EnsemblProtists" id="EKX44657"/>
    </source>
</evidence>
<keyword evidence="1" id="KW-0175">Coiled coil</keyword>
<dbReference type="KEGG" id="gtt:GUITHDRAFT_109434"/>
<organism evidence="3">
    <name type="scientific">Guillardia theta (strain CCMP2712)</name>
    <name type="common">Cryptophyte</name>
    <dbReference type="NCBI Taxonomy" id="905079"/>
    <lineage>
        <taxon>Eukaryota</taxon>
        <taxon>Cryptophyceae</taxon>
        <taxon>Pyrenomonadales</taxon>
        <taxon>Geminigeraceae</taxon>
        <taxon>Guillardia</taxon>
    </lineage>
</organism>
<reference evidence="3 5" key="1">
    <citation type="journal article" date="2012" name="Nature">
        <title>Algal genomes reveal evolutionary mosaicism and the fate of nucleomorphs.</title>
        <authorList>
            <consortium name="DOE Joint Genome Institute"/>
            <person name="Curtis B.A."/>
            <person name="Tanifuji G."/>
            <person name="Burki F."/>
            <person name="Gruber A."/>
            <person name="Irimia M."/>
            <person name="Maruyama S."/>
            <person name="Arias M.C."/>
            <person name="Ball S.G."/>
            <person name="Gile G.H."/>
            <person name="Hirakawa Y."/>
            <person name="Hopkins J.F."/>
            <person name="Kuo A."/>
            <person name="Rensing S.A."/>
            <person name="Schmutz J."/>
            <person name="Symeonidi A."/>
            <person name="Elias M."/>
            <person name="Eveleigh R.J."/>
            <person name="Herman E.K."/>
            <person name="Klute M.J."/>
            <person name="Nakayama T."/>
            <person name="Obornik M."/>
            <person name="Reyes-Prieto A."/>
            <person name="Armbrust E.V."/>
            <person name="Aves S.J."/>
            <person name="Beiko R.G."/>
            <person name="Coutinho P."/>
            <person name="Dacks J.B."/>
            <person name="Durnford D.G."/>
            <person name="Fast N.M."/>
            <person name="Green B.R."/>
            <person name="Grisdale C.J."/>
            <person name="Hempel F."/>
            <person name="Henrissat B."/>
            <person name="Hoppner M.P."/>
            <person name="Ishida K."/>
            <person name="Kim E."/>
            <person name="Koreny L."/>
            <person name="Kroth P.G."/>
            <person name="Liu Y."/>
            <person name="Malik S.B."/>
            <person name="Maier U.G."/>
            <person name="McRose D."/>
            <person name="Mock T."/>
            <person name="Neilson J.A."/>
            <person name="Onodera N.T."/>
            <person name="Poole A.M."/>
            <person name="Pritham E.J."/>
            <person name="Richards T.A."/>
            <person name="Rocap G."/>
            <person name="Roy S.W."/>
            <person name="Sarai C."/>
            <person name="Schaack S."/>
            <person name="Shirato S."/>
            <person name="Slamovits C.H."/>
            <person name="Spencer D.F."/>
            <person name="Suzuki S."/>
            <person name="Worden A.Z."/>
            <person name="Zauner S."/>
            <person name="Barry K."/>
            <person name="Bell C."/>
            <person name="Bharti A.K."/>
            <person name="Crow J.A."/>
            <person name="Grimwood J."/>
            <person name="Kramer R."/>
            <person name="Lindquist E."/>
            <person name="Lucas S."/>
            <person name="Salamov A."/>
            <person name="McFadden G.I."/>
            <person name="Lane C.E."/>
            <person name="Keeling P.J."/>
            <person name="Gray M.W."/>
            <person name="Grigoriev I.V."/>
            <person name="Archibald J.M."/>
        </authorList>
    </citation>
    <scope>NUCLEOTIDE SEQUENCE</scope>
    <source>
        <strain evidence="3 5">CCMP2712</strain>
    </source>
</reference>
<protein>
    <submittedName>
        <fullName evidence="3 4">Uncharacterized protein</fullName>
    </submittedName>
</protein>
<dbReference type="GeneID" id="17301334"/>
<proteinExistence type="predicted"/>
<dbReference type="EMBL" id="JH993003">
    <property type="protein sequence ID" value="EKX44657.1"/>
    <property type="molecule type" value="Genomic_DNA"/>
</dbReference>
<dbReference type="EnsemblProtists" id="EKX44657">
    <property type="protein sequence ID" value="EKX44657"/>
    <property type="gene ID" value="GUITHDRAFT_109434"/>
</dbReference>
<gene>
    <name evidence="3" type="ORF">GUITHDRAFT_109434</name>
</gene>
<evidence type="ECO:0000313" key="3">
    <source>
        <dbReference type="EMBL" id="EKX44657.1"/>
    </source>
</evidence>
<dbReference type="AlphaFoldDB" id="L1J8I9"/>
<accession>L1J8I9</accession>
<evidence type="ECO:0000256" key="1">
    <source>
        <dbReference type="SAM" id="Coils"/>
    </source>
</evidence>
<dbReference type="HOGENOM" id="CLU_312271_0_0_1"/>
<evidence type="ECO:0000313" key="5">
    <source>
        <dbReference type="Proteomes" id="UP000011087"/>
    </source>
</evidence>
<dbReference type="RefSeq" id="XP_005831637.1">
    <property type="nucleotide sequence ID" value="XM_005831580.1"/>
</dbReference>